<dbReference type="Proteomes" id="UP000030649">
    <property type="component" value="Unassembled WGS sequence"/>
</dbReference>
<feature type="compositionally biased region" description="Basic and acidic residues" evidence="1">
    <location>
        <begin position="34"/>
        <end position="55"/>
    </location>
</feature>
<proteinExistence type="predicted"/>
<dbReference type="EMBL" id="KE356560">
    <property type="protein sequence ID" value="ERG92097.1"/>
    <property type="molecule type" value="Genomic_DNA"/>
</dbReference>
<name>U1PEP8_9EURY</name>
<dbReference type="STRING" id="1238424.J07HQW1_02132"/>
<reference evidence="2 3" key="1">
    <citation type="journal article" date="2013" name="PLoS ONE">
        <title>Assembly-driven community genomics of a hypersaline microbial ecosystem.</title>
        <authorList>
            <person name="Podell S."/>
            <person name="Ugalde J.A."/>
            <person name="Narasingarao P."/>
            <person name="Banfield J.F."/>
            <person name="Heidelberg K.B."/>
            <person name="Allen E.E."/>
        </authorList>
    </citation>
    <scope>NUCLEOTIDE SEQUENCE [LARGE SCALE GENOMIC DNA]</scope>
    <source>
        <strain evidence="3">J07HQW1</strain>
    </source>
</reference>
<dbReference type="HOGENOM" id="CLU_2597626_0_0_2"/>
<gene>
    <name evidence="2" type="ORF">J07HQW1_02132</name>
</gene>
<evidence type="ECO:0000256" key="1">
    <source>
        <dbReference type="SAM" id="MobiDB-lite"/>
    </source>
</evidence>
<evidence type="ECO:0000313" key="2">
    <source>
        <dbReference type="EMBL" id="ERG92097.1"/>
    </source>
</evidence>
<protein>
    <submittedName>
        <fullName evidence="2">Uncharacterized protein</fullName>
    </submittedName>
</protein>
<evidence type="ECO:0000313" key="3">
    <source>
        <dbReference type="Proteomes" id="UP000030649"/>
    </source>
</evidence>
<feature type="compositionally biased region" description="Basic and acidic residues" evidence="1">
    <location>
        <begin position="62"/>
        <end position="79"/>
    </location>
</feature>
<feature type="region of interest" description="Disordered" evidence="1">
    <location>
        <begin position="1"/>
        <end position="79"/>
    </location>
</feature>
<sequence length="79" mass="9421">MSSMTPSDTEYDPSWLHRQTLDKMTQLTTDTDDSDHRTEHEHKHEHDRKHNHENDLSFGDIVSDRECLDSKKNEEQQQD</sequence>
<accession>U1PEP8</accession>
<dbReference type="AlphaFoldDB" id="U1PEP8"/>
<organism evidence="2 3">
    <name type="scientific">Haloquadratum walsbyi J07HQW1</name>
    <dbReference type="NCBI Taxonomy" id="1238424"/>
    <lineage>
        <taxon>Archaea</taxon>
        <taxon>Methanobacteriati</taxon>
        <taxon>Methanobacteriota</taxon>
        <taxon>Stenosarchaea group</taxon>
        <taxon>Halobacteria</taxon>
        <taxon>Halobacteriales</taxon>
        <taxon>Haloferacaceae</taxon>
        <taxon>Haloquadratum</taxon>
    </lineage>
</organism>